<feature type="domain" description="DUF6993" evidence="3">
    <location>
        <begin position="115"/>
        <end position="190"/>
    </location>
</feature>
<dbReference type="RefSeq" id="WP_191789893.1">
    <property type="nucleotide sequence ID" value="NZ_JACSQE010000004.1"/>
</dbReference>
<keyword evidence="2" id="KW-1133">Transmembrane helix</keyword>
<keyword evidence="5" id="KW-1185">Reference proteome</keyword>
<keyword evidence="2" id="KW-0472">Membrane</keyword>
<feature type="transmembrane region" description="Helical" evidence="2">
    <location>
        <begin position="6"/>
        <end position="33"/>
    </location>
</feature>
<protein>
    <recommendedName>
        <fullName evidence="3">DUF6993 domain-containing protein</fullName>
    </recommendedName>
</protein>
<dbReference type="Proteomes" id="UP000633601">
    <property type="component" value="Unassembled WGS sequence"/>
</dbReference>
<sequence>MSAGRWVLGSLATIVAVGALGAVLVLGAVALQLDNWADRSGNRFAAEAAPASPTASPSPTGACPATDGHLPTGCVPYDPDALMRSNDAYRQRVSSPQDAALAARSVPAVEAALAALTGSGATFGSQDVVDALTAAGFTTIQTTGDTDVWGDGTTAFGIGVSVPGGCVFGDVRPGALALESGGPIADGGCLEMPSH</sequence>
<gene>
    <name evidence="4" type="ORF">H9640_06475</name>
</gene>
<evidence type="ECO:0000256" key="2">
    <source>
        <dbReference type="SAM" id="Phobius"/>
    </source>
</evidence>
<name>A0ABR8V082_9CELL</name>
<accession>A0ABR8V082</accession>
<proteinExistence type="predicted"/>
<reference evidence="4 5" key="1">
    <citation type="submission" date="2020-08" db="EMBL/GenBank/DDBJ databases">
        <title>A Genomic Blueprint of the Chicken Gut Microbiome.</title>
        <authorList>
            <person name="Gilroy R."/>
            <person name="Ravi A."/>
            <person name="Getino M."/>
            <person name="Pursley I."/>
            <person name="Horton D.L."/>
            <person name="Alikhan N.-F."/>
            <person name="Baker D."/>
            <person name="Gharbi K."/>
            <person name="Hall N."/>
            <person name="Watson M."/>
            <person name="Adriaenssens E.M."/>
            <person name="Foster-Nyarko E."/>
            <person name="Jarju S."/>
            <person name="Secka A."/>
            <person name="Antonio M."/>
            <person name="Oren A."/>
            <person name="Chaudhuri R."/>
            <person name="La Ragione R.M."/>
            <person name="Hildebrand F."/>
            <person name="Pallen M.J."/>
        </authorList>
    </citation>
    <scope>NUCLEOTIDE SEQUENCE [LARGE SCALE GENOMIC DNA]</scope>
    <source>
        <strain evidence="4 5">Sa2CUA8</strain>
    </source>
</reference>
<comment type="caution">
    <text evidence="4">The sequence shown here is derived from an EMBL/GenBank/DDBJ whole genome shotgun (WGS) entry which is preliminary data.</text>
</comment>
<evidence type="ECO:0000259" key="3">
    <source>
        <dbReference type="Pfam" id="PF22504"/>
    </source>
</evidence>
<feature type="region of interest" description="Disordered" evidence="1">
    <location>
        <begin position="47"/>
        <end position="66"/>
    </location>
</feature>
<dbReference type="EMBL" id="JACSQE010000004">
    <property type="protein sequence ID" value="MBD7998188.1"/>
    <property type="molecule type" value="Genomic_DNA"/>
</dbReference>
<dbReference type="InterPro" id="IPR054262">
    <property type="entry name" value="DUF6993"/>
</dbReference>
<dbReference type="Pfam" id="PF22504">
    <property type="entry name" value="DUF6993"/>
    <property type="match status" value="1"/>
</dbReference>
<organism evidence="4 5">
    <name type="scientific">Oerskovia gallyi</name>
    <dbReference type="NCBI Taxonomy" id="2762226"/>
    <lineage>
        <taxon>Bacteria</taxon>
        <taxon>Bacillati</taxon>
        <taxon>Actinomycetota</taxon>
        <taxon>Actinomycetes</taxon>
        <taxon>Micrococcales</taxon>
        <taxon>Cellulomonadaceae</taxon>
        <taxon>Oerskovia</taxon>
    </lineage>
</organism>
<keyword evidence="2" id="KW-0812">Transmembrane</keyword>
<evidence type="ECO:0000313" key="4">
    <source>
        <dbReference type="EMBL" id="MBD7998188.1"/>
    </source>
</evidence>
<evidence type="ECO:0000256" key="1">
    <source>
        <dbReference type="SAM" id="MobiDB-lite"/>
    </source>
</evidence>
<evidence type="ECO:0000313" key="5">
    <source>
        <dbReference type="Proteomes" id="UP000633601"/>
    </source>
</evidence>